<organism evidence="1 2">
    <name type="scientific">Shewanella loihica (strain ATCC BAA-1088 / PV-4)</name>
    <dbReference type="NCBI Taxonomy" id="323850"/>
    <lineage>
        <taxon>Bacteria</taxon>
        <taxon>Pseudomonadati</taxon>
        <taxon>Pseudomonadota</taxon>
        <taxon>Gammaproteobacteria</taxon>
        <taxon>Alteromonadales</taxon>
        <taxon>Shewanellaceae</taxon>
        <taxon>Shewanella</taxon>
    </lineage>
</organism>
<dbReference type="AlphaFoldDB" id="A3QAI5"/>
<protein>
    <submittedName>
        <fullName evidence="1">Uncharacterized protein</fullName>
    </submittedName>
</protein>
<evidence type="ECO:0000313" key="1">
    <source>
        <dbReference type="EMBL" id="ABO22483.1"/>
    </source>
</evidence>
<keyword evidence="2" id="KW-1185">Reference proteome</keyword>
<accession>A3QAI5</accession>
<dbReference type="OrthoDB" id="6548237at2"/>
<reference evidence="1 2" key="1">
    <citation type="submission" date="2007-03" db="EMBL/GenBank/DDBJ databases">
        <title>Complete sequence of Shewanella loihica PV-4.</title>
        <authorList>
            <consortium name="US DOE Joint Genome Institute"/>
            <person name="Copeland A."/>
            <person name="Lucas S."/>
            <person name="Lapidus A."/>
            <person name="Barry K."/>
            <person name="Detter J.C."/>
            <person name="Glavina del Rio T."/>
            <person name="Hammon N."/>
            <person name="Israni S."/>
            <person name="Dalin E."/>
            <person name="Tice H."/>
            <person name="Pitluck S."/>
            <person name="Chain P."/>
            <person name="Malfatti S."/>
            <person name="Shin M."/>
            <person name="Vergez L."/>
            <person name="Schmutz J."/>
            <person name="Larimer F."/>
            <person name="Land M."/>
            <person name="Hauser L."/>
            <person name="Kyrpides N."/>
            <person name="Mikhailova N."/>
            <person name="Romine M.F."/>
            <person name="Serres G."/>
            <person name="Fredrickson J."/>
            <person name="Tiedje J."/>
            <person name="Richardson P."/>
        </authorList>
    </citation>
    <scope>NUCLEOTIDE SEQUENCE [LARGE SCALE GENOMIC DNA]</scope>
    <source>
        <strain evidence="2">ATCC BAA-1088 / PV-4</strain>
    </source>
</reference>
<name>A3QAI5_SHELP</name>
<proteinExistence type="predicted"/>
<dbReference type="eggNOG" id="ENOG50342T1">
    <property type="taxonomic scope" value="Bacteria"/>
</dbReference>
<dbReference type="Proteomes" id="UP000001558">
    <property type="component" value="Chromosome"/>
</dbReference>
<dbReference type="HOGENOM" id="CLU_1259801_0_0_6"/>
<dbReference type="KEGG" id="slo:Shew_0611"/>
<dbReference type="RefSeq" id="WP_011864417.1">
    <property type="nucleotide sequence ID" value="NC_009092.1"/>
</dbReference>
<evidence type="ECO:0000313" key="2">
    <source>
        <dbReference type="Proteomes" id="UP000001558"/>
    </source>
</evidence>
<dbReference type="EMBL" id="CP000606">
    <property type="protein sequence ID" value="ABO22483.1"/>
    <property type="molecule type" value="Genomic_DNA"/>
</dbReference>
<gene>
    <name evidence="1" type="ordered locus">Shew_0611</name>
</gene>
<sequence length="235" mass="27564">MRTNKMLCEINTVPIFVIKYLYGKKQYLTPLIEGDSGFRFSDLSHYARMENDAMRDEELVKTFAIDKSTFEVKINDHVIDSESMTADPIFSFPARHCFCLCLSNRKDSEELYEKFMADVCIEVKVDLYIEFLNDLFKHRFKGMEIVAKDITYYGNSSLPKVSNPDELVFFKPDAFSHEDEFRIALFYPEDKQGFKTKEGDTIPFYNENESNHLTLSYPDREFQKQFIGEIYAPRA</sequence>